<evidence type="ECO:0000256" key="1">
    <source>
        <dbReference type="SAM" id="MobiDB-lite"/>
    </source>
</evidence>
<protein>
    <recommendedName>
        <fullName evidence="5">DUF624 domain-containing protein</fullName>
    </recommendedName>
</protein>
<dbReference type="AlphaFoldDB" id="A0AAJ2LW20"/>
<accession>A0AAJ2LW20</accession>
<dbReference type="EMBL" id="JAHWXH010000001">
    <property type="protein sequence ID" value="MDS0245262.1"/>
    <property type="molecule type" value="Genomic_DNA"/>
</dbReference>
<feature type="transmembrane region" description="Helical" evidence="2">
    <location>
        <begin position="131"/>
        <end position="150"/>
    </location>
</feature>
<feature type="transmembrane region" description="Helical" evidence="2">
    <location>
        <begin position="92"/>
        <end position="111"/>
    </location>
</feature>
<dbReference type="Proteomes" id="UP001183582">
    <property type="component" value="Unassembled WGS sequence"/>
</dbReference>
<proteinExistence type="predicted"/>
<keyword evidence="2" id="KW-0812">Transmembrane</keyword>
<evidence type="ECO:0008006" key="5">
    <source>
        <dbReference type="Google" id="ProtNLM"/>
    </source>
</evidence>
<evidence type="ECO:0000256" key="2">
    <source>
        <dbReference type="SAM" id="Phobius"/>
    </source>
</evidence>
<gene>
    <name evidence="3" type="ORF">KZC50_06485</name>
</gene>
<evidence type="ECO:0000313" key="4">
    <source>
        <dbReference type="Proteomes" id="UP001183582"/>
    </source>
</evidence>
<organism evidence="3 4">
    <name type="scientific">Microbacterium aurantiacum</name>
    <dbReference type="NCBI Taxonomy" id="162393"/>
    <lineage>
        <taxon>Bacteria</taxon>
        <taxon>Bacillati</taxon>
        <taxon>Actinomycetota</taxon>
        <taxon>Actinomycetes</taxon>
        <taxon>Micrococcales</taxon>
        <taxon>Microbacteriaceae</taxon>
        <taxon>Microbacterium</taxon>
    </lineage>
</organism>
<feature type="transmembrane region" description="Helical" evidence="2">
    <location>
        <begin position="43"/>
        <end position="71"/>
    </location>
</feature>
<name>A0AAJ2LW20_9MICO</name>
<comment type="caution">
    <text evidence="3">The sequence shown here is derived from an EMBL/GenBank/DDBJ whole genome shotgun (WGS) entry which is preliminary data.</text>
</comment>
<keyword evidence="2" id="KW-1133">Transmembrane helix</keyword>
<feature type="compositionally biased region" description="Basic and acidic residues" evidence="1">
    <location>
        <begin position="1"/>
        <end position="14"/>
    </location>
</feature>
<feature type="region of interest" description="Disordered" evidence="1">
    <location>
        <begin position="1"/>
        <end position="27"/>
    </location>
</feature>
<keyword evidence="2" id="KW-0472">Membrane</keyword>
<reference evidence="3 4" key="1">
    <citation type="submission" date="2021-06" db="EMBL/GenBank/DDBJ databases">
        <title>Genome-based taxonomic framework of Microbacterium strains isolated from marine environment, the description of four new species and reclassification of four preexisting species.</title>
        <authorList>
            <person name="Lee S.D."/>
            <person name="Kim S.-M."/>
            <person name="Byeon Y.-S."/>
            <person name="Yang H.L."/>
            <person name="Kim I.S."/>
        </authorList>
    </citation>
    <scope>NUCLEOTIDE SEQUENCE [LARGE SCALE GENOMIC DNA]</scope>
    <source>
        <strain evidence="3 4">KACC 20514</strain>
    </source>
</reference>
<sequence>MSVRAEERAAKREALSGAGPTPEGHEIARNPGAGARFALFGEVLIVGLLITVVSLPLVTLPAALAAGIRHLRRFAAAEESHVRTFFRDLRRALPGGLVVGLIAVVATLVLLLDIDLARSGFLPGGPVIEAVGWAGLAATALVVLTSAMLWTPETGWRAAIRATPRALAADPAGTAYLLATVVFAVVVTWVLLPLLIAALGCTALAAMAVPVRPRRRG</sequence>
<evidence type="ECO:0000313" key="3">
    <source>
        <dbReference type="EMBL" id="MDS0245262.1"/>
    </source>
</evidence>